<feature type="region of interest" description="Disordered" evidence="1">
    <location>
        <begin position="1"/>
        <end position="70"/>
    </location>
</feature>
<evidence type="ECO:0000313" key="3">
    <source>
        <dbReference type="Proteomes" id="UP000314616"/>
    </source>
</evidence>
<reference evidence="2 3" key="1">
    <citation type="submission" date="2019-05" db="EMBL/GenBank/DDBJ databases">
        <title>Georgenia *** sp. nov., and Georgenia *** sp. nov., isolated from the intestinal contents of plateau pika (Ochotona curzoniae) in the Qinghai-Tibet plateau of China.</title>
        <authorList>
            <person name="Tian Z."/>
        </authorList>
    </citation>
    <scope>NUCLEOTIDE SEQUENCE [LARGE SCALE GENOMIC DNA]</scope>
    <source>
        <strain evidence="2 3">Z443</strain>
    </source>
</reference>
<evidence type="ECO:0000256" key="1">
    <source>
        <dbReference type="SAM" id="MobiDB-lite"/>
    </source>
</evidence>
<dbReference type="AlphaFoldDB" id="A0A5B8C1F3"/>
<accession>A0A5B8C1F3</accession>
<dbReference type="EMBL" id="CP040915">
    <property type="protein sequence ID" value="QDC24354.1"/>
    <property type="molecule type" value="Genomic_DNA"/>
</dbReference>
<feature type="compositionally biased region" description="Basic and acidic residues" evidence="1">
    <location>
        <begin position="11"/>
        <end position="21"/>
    </location>
</feature>
<dbReference type="Proteomes" id="UP000314616">
    <property type="component" value="Chromosome"/>
</dbReference>
<organism evidence="2 3">
    <name type="scientific">Georgenia yuyongxinii</name>
    <dbReference type="NCBI Taxonomy" id="2589797"/>
    <lineage>
        <taxon>Bacteria</taxon>
        <taxon>Bacillati</taxon>
        <taxon>Actinomycetota</taxon>
        <taxon>Actinomycetes</taxon>
        <taxon>Micrococcales</taxon>
        <taxon>Bogoriellaceae</taxon>
        <taxon>Georgenia</taxon>
    </lineage>
</organism>
<sequence length="245" mass="24958">MTAPGGPGNGPRDDGDNRTPADEGNGGDAPLTEADVERMLAALDAVAEAPEPGTGQEAAPDAQATMAEPSQGRPGVIALVLTPVASAPALAGLCAMSGIDVDVVPTTSGAVAVLEIASREKDEWDIGELVGEAGGPSLPPEAEDLAANLSRMSRAGVVLMTAELATDVGIESGLSGHIHARRYIGGEPDGDVPAGLVLASADQVVEDLILGRVRAADVNGHQRSGTIPRWKAARMFTRGLRKRKP</sequence>
<gene>
    <name evidence="2" type="ORF">FE374_06690</name>
</gene>
<protein>
    <submittedName>
        <fullName evidence="2">Uncharacterized protein</fullName>
    </submittedName>
</protein>
<proteinExistence type="predicted"/>
<evidence type="ECO:0000313" key="2">
    <source>
        <dbReference type="EMBL" id="QDC24354.1"/>
    </source>
</evidence>
<name>A0A5B8C1F3_9MICO</name>
<dbReference type="KEGG" id="gyu:FE374_06690"/>
<dbReference type="RefSeq" id="WP_139927796.1">
    <property type="nucleotide sequence ID" value="NZ_CP040915.1"/>
</dbReference>
<dbReference type="OrthoDB" id="3268823at2"/>